<name>A0A645HVD5_9ZZZZ</name>
<dbReference type="InterPro" id="IPR036702">
    <property type="entry name" value="ComB-like_sf"/>
</dbReference>
<dbReference type="InterPro" id="IPR005238">
    <property type="entry name" value="ComB-like"/>
</dbReference>
<evidence type="ECO:0000313" key="1">
    <source>
        <dbReference type="EMBL" id="MPN42159.1"/>
    </source>
</evidence>
<protein>
    <submittedName>
        <fullName evidence="1">Uncharacterized protein</fullName>
    </submittedName>
</protein>
<organism evidence="1">
    <name type="scientific">bioreactor metagenome</name>
    <dbReference type="NCBI Taxonomy" id="1076179"/>
    <lineage>
        <taxon>unclassified sequences</taxon>
        <taxon>metagenomes</taxon>
        <taxon>ecological metagenomes</taxon>
    </lineage>
</organism>
<dbReference type="GO" id="GO:0050532">
    <property type="term" value="F:2-phosphosulfolactate phosphatase activity"/>
    <property type="evidence" value="ECO:0007669"/>
    <property type="project" value="InterPro"/>
</dbReference>
<comment type="caution">
    <text evidence="1">The sequence shown here is derived from an EMBL/GenBank/DDBJ whole genome shotgun (WGS) entry which is preliminary data.</text>
</comment>
<reference evidence="1" key="1">
    <citation type="submission" date="2019-08" db="EMBL/GenBank/DDBJ databases">
        <authorList>
            <person name="Kucharzyk K."/>
            <person name="Murdoch R.W."/>
            <person name="Higgins S."/>
            <person name="Loffler F."/>
        </authorList>
    </citation>
    <scope>NUCLEOTIDE SEQUENCE</scope>
</reference>
<dbReference type="SUPFAM" id="SSF142823">
    <property type="entry name" value="ComB-like"/>
    <property type="match status" value="1"/>
</dbReference>
<sequence>MIIEKMLALAPSNGGTEMELTDGAITAMALWHHFGPDLVSVCMESEHGKILQEIGFAEDIFFCGENDSSAVVPYYRKDGKYGYISAR</sequence>
<dbReference type="EMBL" id="VSSQ01099695">
    <property type="protein sequence ID" value="MPN42159.1"/>
    <property type="molecule type" value="Genomic_DNA"/>
</dbReference>
<proteinExistence type="predicted"/>
<accession>A0A645HVD5</accession>
<dbReference type="AlphaFoldDB" id="A0A645HVD5"/>
<gene>
    <name evidence="1" type="ORF">SDC9_189715</name>
</gene>
<dbReference type="GO" id="GO:0000287">
    <property type="term" value="F:magnesium ion binding"/>
    <property type="evidence" value="ECO:0007669"/>
    <property type="project" value="InterPro"/>
</dbReference>
<dbReference type="Pfam" id="PF04029">
    <property type="entry name" value="2-ph_phosp"/>
    <property type="match status" value="1"/>
</dbReference>
<dbReference type="Gene3D" id="3.90.1560.10">
    <property type="entry name" value="ComB-like"/>
    <property type="match status" value="1"/>
</dbReference>